<proteinExistence type="predicted"/>
<protein>
    <submittedName>
        <fullName evidence="2">Uncharacterized protein</fullName>
    </submittedName>
</protein>
<sequence>MWSLHKRIFTACCIKHAVAPLFDTLPSSEASSAGCGPLEPHSLFIFHHAASPASNVTPPRARTHTPKKCTKTHTSIGPSANIPSSTCHEADNCSPDPMP</sequence>
<gene>
    <name evidence="2" type="ORF">LshimejAT787_0207300</name>
</gene>
<feature type="compositionally biased region" description="Polar residues" evidence="1">
    <location>
        <begin position="75"/>
        <end position="87"/>
    </location>
</feature>
<evidence type="ECO:0000313" key="3">
    <source>
        <dbReference type="Proteomes" id="UP001063166"/>
    </source>
</evidence>
<organism evidence="2 3">
    <name type="scientific">Lyophyllum shimeji</name>
    <name type="common">Hon-shimeji</name>
    <name type="synonym">Tricholoma shimeji</name>
    <dbReference type="NCBI Taxonomy" id="47721"/>
    <lineage>
        <taxon>Eukaryota</taxon>
        <taxon>Fungi</taxon>
        <taxon>Dikarya</taxon>
        <taxon>Basidiomycota</taxon>
        <taxon>Agaricomycotina</taxon>
        <taxon>Agaricomycetes</taxon>
        <taxon>Agaricomycetidae</taxon>
        <taxon>Agaricales</taxon>
        <taxon>Tricholomatineae</taxon>
        <taxon>Lyophyllaceae</taxon>
        <taxon>Lyophyllum</taxon>
    </lineage>
</organism>
<feature type="compositionally biased region" description="Basic residues" evidence="1">
    <location>
        <begin position="61"/>
        <end position="71"/>
    </location>
</feature>
<name>A0A9P3PFQ5_LYOSH</name>
<dbReference type="EMBL" id="BRPK01000002">
    <property type="protein sequence ID" value="GLB35165.1"/>
    <property type="molecule type" value="Genomic_DNA"/>
</dbReference>
<reference evidence="2" key="1">
    <citation type="submission" date="2022-07" db="EMBL/GenBank/DDBJ databases">
        <title>The genome of Lyophyllum shimeji provides insight into the initial evolution of ectomycorrhizal fungal genome.</title>
        <authorList>
            <person name="Kobayashi Y."/>
            <person name="Shibata T."/>
            <person name="Hirakawa H."/>
            <person name="Shigenobu S."/>
            <person name="Nishiyama T."/>
            <person name="Yamada A."/>
            <person name="Hasebe M."/>
            <person name="Kawaguchi M."/>
        </authorList>
    </citation>
    <scope>NUCLEOTIDE SEQUENCE</scope>
    <source>
        <strain evidence="2">AT787</strain>
    </source>
</reference>
<dbReference type="AlphaFoldDB" id="A0A9P3PFQ5"/>
<keyword evidence="3" id="KW-1185">Reference proteome</keyword>
<evidence type="ECO:0000313" key="2">
    <source>
        <dbReference type="EMBL" id="GLB35165.1"/>
    </source>
</evidence>
<comment type="caution">
    <text evidence="2">The sequence shown here is derived from an EMBL/GenBank/DDBJ whole genome shotgun (WGS) entry which is preliminary data.</text>
</comment>
<dbReference type="Proteomes" id="UP001063166">
    <property type="component" value="Unassembled WGS sequence"/>
</dbReference>
<accession>A0A9P3PFQ5</accession>
<feature type="region of interest" description="Disordered" evidence="1">
    <location>
        <begin position="52"/>
        <end position="99"/>
    </location>
</feature>
<evidence type="ECO:0000256" key="1">
    <source>
        <dbReference type="SAM" id="MobiDB-lite"/>
    </source>
</evidence>